<organism evidence="13 14">
    <name type="scientific">Phanerochaete sordida</name>
    <dbReference type="NCBI Taxonomy" id="48140"/>
    <lineage>
        <taxon>Eukaryota</taxon>
        <taxon>Fungi</taxon>
        <taxon>Dikarya</taxon>
        <taxon>Basidiomycota</taxon>
        <taxon>Agaricomycotina</taxon>
        <taxon>Agaricomycetes</taxon>
        <taxon>Polyporales</taxon>
        <taxon>Phanerochaetaceae</taxon>
        <taxon>Phanerochaete</taxon>
    </lineage>
</organism>
<dbReference type="InterPro" id="IPR003593">
    <property type="entry name" value="AAA+_ATPase"/>
</dbReference>
<dbReference type="SUPFAM" id="SSF52540">
    <property type="entry name" value="P-loop containing nucleoside triphosphate hydrolases"/>
    <property type="match status" value="2"/>
</dbReference>
<evidence type="ECO:0000256" key="7">
    <source>
        <dbReference type="ARBA" id="ARBA00022989"/>
    </source>
</evidence>
<dbReference type="PROSITE" id="PS00211">
    <property type="entry name" value="ABC_TRANSPORTER_1"/>
    <property type="match status" value="1"/>
</dbReference>
<feature type="domain" description="ABC transporter" evidence="11">
    <location>
        <begin position="1261"/>
        <end position="1498"/>
    </location>
</feature>
<dbReference type="PANTHER" id="PTHR24223:SF356">
    <property type="entry name" value="ATP-BINDING CASSETTE TRANSPORTER ABC4"/>
    <property type="match status" value="1"/>
</dbReference>
<dbReference type="CDD" id="cd03244">
    <property type="entry name" value="ABCC_MRP_domain2"/>
    <property type="match status" value="1"/>
</dbReference>
<feature type="transmembrane region" description="Helical" evidence="10">
    <location>
        <begin position="1200"/>
        <end position="1222"/>
    </location>
</feature>
<evidence type="ECO:0000256" key="4">
    <source>
        <dbReference type="ARBA" id="ARBA00022737"/>
    </source>
</evidence>
<feature type="transmembrane region" description="Helical" evidence="10">
    <location>
        <begin position="443"/>
        <end position="464"/>
    </location>
</feature>
<feature type="transmembrane region" description="Helical" evidence="10">
    <location>
        <begin position="143"/>
        <end position="162"/>
    </location>
</feature>
<dbReference type="Pfam" id="PF00664">
    <property type="entry name" value="ABC_membrane"/>
    <property type="match status" value="2"/>
</dbReference>
<feature type="transmembrane region" description="Helical" evidence="10">
    <location>
        <begin position="1171"/>
        <end position="1193"/>
    </location>
</feature>
<keyword evidence="6 13" id="KW-0067">ATP-binding</keyword>
<name>A0A9P3LMB4_9APHY</name>
<feature type="region of interest" description="Disordered" evidence="9">
    <location>
        <begin position="388"/>
        <end position="415"/>
    </location>
</feature>
<evidence type="ECO:0000256" key="3">
    <source>
        <dbReference type="ARBA" id="ARBA00022692"/>
    </source>
</evidence>
<dbReference type="FunFam" id="1.20.1560.10:FF:000013">
    <property type="entry name" value="ABC transporter C family member 2"/>
    <property type="match status" value="1"/>
</dbReference>
<dbReference type="CDD" id="cd18596">
    <property type="entry name" value="ABC_6TM_VMR1_D1_like"/>
    <property type="match status" value="1"/>
</dbReference>
<gene>
    <name evidence="13" type="ORF">PsYK624_166790</name>
</gene>
<comment type="subcellular location">
    <subcellularLocation>
        <location evidence="1">Membrane</location>
        <topology evidence="1">Multi-pass membrane protein</topology>
    </subcellularLocation>
</comment>
<protein>
    <submittedName>
        <fullName evidence="13">ATP-binding cassette transporter</fullName>
    </submittedName>
</protein>
<accession>A0A9P3LMB4</accession>
<evidence type="ECO:0000259" key="11">
    <source>
        <dbReference type="PROSITE" id="PS50893"/>
    </source>
</evidence>
<evidence type="ECO:0000256" key="9">
    <source>
        <dbReference type="SAM" id="MobiDB-lite"/>
    </source>
</evidence>
<proteinExistence type="predicted"/>
<dbReference type="CDD" id="cd18604">
    <property type="entry name" value="ABC_6TM_VMR1_D2_like"/>
    <property type="match status" value="1"/>
</dbReference>
<feature type="domain" description="ABC transmembrane type-1" evidence="12">
    <location>
        <begin position="955"/>
        <end position="1226"/>
    </location>
</feature>
<dbReference type="Gene3D" id="3.40.50.300">
    <property type="entry name" value="P-loop containing nucleotide triphosphate hydrolases"/>
    <property type="match status" value="2"/>
</dbReference>
<dbReference type="FunFam" id="3.40.50.300:FF:000838">
    <property type="entry name" value="ABC multidrug transporter (Eurofung)"/>
    <property type="match status" value="1"/>
</dbReference>
<evidence type="ECO:0000313" key="14">
    <source>
        <dbReference type="Proteomes" id="UP000703269"/>
    </source>
</evidence>
<dbReference type="PANTHER" id="PTHR24223">
    <property type="entry name" value="ATP-BINDING CASSETTE SUB-FAMILY C"/>
    <property type="match status" value="1"/>
</dbReference>
<dbReference type="Proteomes" id="UP000703269">
    <property type="component" value="Unassembled WGS sequence"/>
</dbReference>
<feature type="transmembrane region" description="Helical" evidence="10">
    <location>
        <begin position="117"/>
        <end position="136"/>
    </location>
</feature>
<evidence type="ECO:0000256" key="1">
    <source>
        <dbReference type="ARBA" id="ARBA00004141"/>
    </source>
</evidence>
<dbReference type="SMART" id="SM00382">
    <property type="entry name" value="AAA"/>
    <property type="match status" value="2"/>
</dbReference>
<keyword evidence="8 10" id="KW-0472">Membrane</keyword>
<dbReference type="GO" id="GO:0016887">
    <property type="term" value="F:ATP hydrolysis activity"/>
    <property type="evidence" value="ECO:0007669"/>
    <property type="project" value="InterPro"/>
</dbReference>
<dbReference type="CDD" id="cd03250">
    <property type="entry name" value="ABCC_MRP_domain1"/>
    <property type="match status" value="1"/>
</dbReference>
<evidence type="ECO:0000259" key="12">
    <source>
        <dbReference type="PROSITE" id="PS50929"/>
    </source>
</evidence>
<dbReference type="EMBL" id="BPQB01000150">
    <property type="protein sequence ID" value="GJF00392.1"/>
    <property type="molecule type" value="Genomic_DNA"/>
</dbReference>
<evidence type="ECO:0000256" key="6">
    <source>
        <dbReference type="ARBA" id="ARBA00022840"/>
    </source>
</evidence>
<evidence type="ECO:0000256" key="10">
    <source>
        <dbReference type="SAM" id="Phobius"/>
    </source>
</evidence>
<feature type="compositionally biased region" description="Low complexity" evidence="9">
    <location>
        <begin position="391"/>
        <end position="412"/>
    </location>
</feature>
<evidence type="ECO:0000256" key="2">
    <source>
        <dbReference type="ARBA" id="ARBA00022448"/>
    </source>
</evidence>
<feature type="transmembrane region" description="Helical" evidence="10">
    <location>
        <begin position="1121"/>
        <end position="1141"/>
    </location>
</feature>
<dbReference type="PROSITE" id="PS50929">
    <property type="entry name" value="ABC_TM1F"/>
    <property type="match status" value="2"/>
</dbReference>
<evidence type="ECO:0000256" key="5">
    <source>
        <dbReference type="ARBA" id="ARBA00022741"/>
    </source>
</evidence>
<keyword evidence="7 10" id="KW-1133">Transmembrane helix</keyword>
<sequence>MDEGGGTQIVLHVLSEHELSSFSVQPVILANVAIGLVLLVFAAHLYISQKSSQQADGAAAKGDSSSGAFADRLGRHVARVGGFAIFAFKLVRCAALATLLALVIISSVRTGWTNVSIVLAEVVAIGTVFAVLNVLVSAETSQVLSLYTTLFSFAAFTCYAYRDIWPLLTFTLHPLDGAEGDILWVKLALAAWAGFLGPLLEPFPYIPLHPKRSGNVPNPEQTVSIFTWIFYTFLDPIIWRAYRAPHLPHDQLPPLADYDEAEYLIKESFRHVDPFSGAKKGSLLWPILKIIRVAAIQQTVSLTFMSFLRLAGPLGVNRLLNYLEHGREGTLVQPWVWILWIAIGPIIQTLSKEMYIFFSTRSLVRVEAILTALIFDHALRLRIKADTESATGPGSSLNGNNNGTSGSQSPGQAKQGAKAQNITGKIMNHATSDLKNILDGRNFLLLAVAVPVEVIVSMVFLYVLLGWSAFVGLAVMIVLLPVPGRITALMSGAQKEKMKATDSRVQLVTEMLGVLRMVKLLGWEKRVEEEVAVKREEELKWIWKTMLYSFVTFSVGHVIPLLHMLATYAAYTILMKESLTASIVFSSLTVFDNMRTQLYWVSQILPPVVGSYVSMSRLRDFLWDTELLDSFEEKSADSSVIASSSHEHDVGFGSSEFTWTANVKSDTSSQQPSRLRFVDDVVFKRGHFNLIIGPTGSGKTSVLMALLGEMHRIPLSSESWVNLPRNDGIAYAAQESWVLSDTVKENILFGSLYEEERYKNVINQCALTKDLALFDAGDETQVGEKGITLSGGQKARITLARAVYSSAQVVLLDDVLAALDAHTSRWVVDKCFKGELMKDRTIILVTHNVSLAAPLAKFILSLNADGSNHSKGPPVDVLGKDPAFAEVAEHDSEAVELDENADKAGEASTVDPSKGKLVVAEEIALGRVGRSSYKLYLSSVGGIFYWFQYLGAKSITTTSNVLMIWWLGWWASQYALRDPKDVSAPYYLGVYSLILVVQVASNLTKSLVNALGSIRASRIVHERLMVSVFGSTFRWLDVTPTSRIITRCTQDVQAVDGAVPQSLDIILGMTILIFARLLALVVYAPVFLVPSIVVISLGLWLGNIYIKAQLSIKRDMSNCKAPVLATFGSAIHGLVSIRAYAAQGSFRKQLLSQVNEYTRAGRTFWLLNRWIAVRLDVLSAVFSASVAAYLVYFSTIGPSGVGFALVMAVTFTEFVLGLVHWINQLEVNANSLERLDQYIHIPQEPKAGVQPPAFWPASGSLSVQGLSASYTPDGPKILQDLNFEIKSGDRVGIVGRTGAGKSSLTLALLRCIHTEGRVIFDGIPTDTITLDALRSNITIIPQAPELMGGSLRHNLDPFNKYDDAILNDALRSAGLFSLQEGLDEKRITLDTKIAGGGANLSVGQRQIIALARAIVRQSKLLILDEATSAIDYETDAVIQQSLRKELRRDVTVITVAHRLQTIMDYDKIMVLDAGSLVEFDTPRALMQNQNGLLYALVEQSADKEMLYKTANFM</sequence>
<dbReference type="InterPro" id="IPR017871">
    <property type="entry name" value="ABC_transporter-like_CS"/>
</dbReference>
<comment type="caution">
    <text evidence="13">The sequence shown here is derived from an EMBL/GenBank/DDBJ whole genome shotgun (WGS) entry which is preliminary data.</text>
</comment>
<feature type="transmembrane region" description="Helical" evidence="10">
    <location>
        <begin position="82"/>
        <end position="105"/>
    </location>
</feature>
<evidence type="ECO:0000313" key="13">
    <source>
        <dbReference type="EMBL" id="GJF00392.1"/>
    </source>
</evidence>
<feature type="transmembrane region" description="Helical" evidence="10">
    <location>
        <begin position="27"/>
        <end position="47"/>
    </location>
</feature>
<evidence type="ECO:0000256" key="8">
    <source>
        <dbReference type="ARBA" id="ARBA00023136"/>
    </source>
</evidence>
<dbReference type="InterPro" id="IPR050173">
    <property type="entry name" value="ABC_transporter_C-like"/>
</dbReference>
<dbReference type="InterPro" id="IPR036640">
    <property type="entry name" value="ABC1_TM_sf"/>
</dbReference>
<dbReference type="SUPFAM" id="SSF90123">
    <property type="entry name" value="ABC transporter transmembrane region"/>
    <property type="match status" value="2"/>
</dbReference>
<keyword evidence="3 10" id="KW-0812">Transmembrane</keyword>
<feature type="domain" description="ABC transmembrane type-1" evidence="12">
    <location>
        <begin position="299"/>
        <end position="610"/>
    </location>
</feature>
<dbReference type="Pfam" id="PF00005">
    <property type="entry name" value="ABC_tran"/>
    <property type="match status" value="2"/>
</dbReference>
<keyword evidence="4" id="KW-0677">Repeat</keyword>
<keyword evidence="2" id="KW-0813">Transport</keyword>
<feature type="transmembrane region" description="Helical" evidence="10">
    <location>
        <begin position="1077"/>
        <end position="1101"/>
    </location>
</feature>
<feature type="domain" description="ABC transporter" evidence="11">
    <location>
        <begin position="661"/>
        <end position="890"/>
    </location>
</feature>
<dbReference type="InterPro" id="IPR011527">
    <property type="entry name" value="ABC1_TM_dom"/>
</dbReference>
<dbReference type="InterPro" id="IPR027417">
    <property type="entry name" value="P-loop_NTPase"/>
</dbReference>
<feature type="transmembrane region" description="Helical" evidence="10">
    <location>
        <begin position="332"/>
        <end position="351"/>
    </location>
</feature>
<dbReference type="Gene3D" id="1.20.1560.10">
    <property type="entry name" value="ABC transporter type 1, transmembrane domain"/>
    <property type="match status" value="2"/>
</dbReference>
<keyword evidence="14" id="KW-1185">Reference proteome</keyword>
<feature type="transmembrane region" description="Helical" evidence="10">
    <location>
        <begin position="470"/>
        <end position="490"/>
    </location>
</feature>
<dbReference type="OrthoDB" id="2790148at2759"/>
<dbReference type="PROSITE" id="PS50893">
    <property type="entry name" value="ABC_TRANSPORTER_2"/>
    <property type="match status" value="2"/>
</dbReference>
<dbReference type="GO" id="GO:0005524">
    <property type="term" value="F:ATP binding"/>
    <property type="evidence" value="ECO:0007669"/>
    <property type="project" value="UniProtKB-KW"/>
</dbReference>
<dbReference type="InterPro" id="IPR003439">
    <property type="entry name" value="ABC_transporter-like_ATP-bd"/>
</dbReference>
<reference evidence="13 14" key="1">
    <citation type="submission" date="2021-08" db="EMBL/GenBank/DDBJ databases">
        <title>Draft Genome Sequence of Phanerochaete sordida strain YK-624.</title>
        <authorList>
            <person name="Mori T."/>
            <person name="Dohra H."/>
            <person name="Suzuki T."/>
            <person name="Kawagishi H."/>
            <person name="Hirai H."/>
        </authorList>
    </citation>
    <scope>NUCLEOTIDE SEQUENCE [LARGE SCALE GENOMIC DNA]</scope>
    <source>
        <strain evidence="13 14">YK-624</strain>
    </source>
</reference>
<keyword evidence="5" id="KW-0547">Nucleotide-binding</keyword>
<dbReference type="GO" id="GO:0016020">
    <property type="term" value="C:membrane"/>
    <property type="evidence" value="ECO:0007669"/>
    <property type="project" value="UniProtKB-SubCell"/>
</dbReference>
<dbReference type="GO" id="GO:0140359">
    <property type="term" value="F:ABC-type transporter activity"/>
    <property type="evidence" value="ECO:0007669"/>
    <property type="project" value="InterPro"/>
</dbReference>